<sequence>MKECPICGKDKELDEFGRQITNPSKFYKWCRDCRLSMARRKKNNFDEGRALRSKTVQLRRLTDAQVTEVRLLAEWNTPYTEIAQQYGVSATTISKVVNRGYANVY</sequence>
<dbReference type="Gene3D" id="1.10.10.60">
    <property type="entry name" value="Homeodomain-like"/>
    <property type="match status" value="1"/>
</dbReference>
<protein>
    <recommendedName>
        <fullName evidence="3">Helix-turn-helix DNA binding domain protein</fullName>
    </recommendedName>
</protein>
<organism evidence="1 2">
    <name type="scientific">Streptomyces phage Starbow</name>
    <dbReference type="NCBI Taxonomy" id="2283266"/>
    <lineage>
        <taxon>Viruses</taxon>
        <taxon>Duplodnaviria</taxon>
        <taxon>Heunggongvirae</taxon>
        <taxon>Uroviricota</taxon>
        <taxon>Caudoviricetes</taxon>
        <taxon>Stanwilliamsviridae</taxon>
        <taxon>Boydwoodruffvirinae</taxon>
        <taxon>Karimacvirus</taxon>
        <taxon>Karimacvirus karimac</taxon>
        <taxon>Streptomyces virus Karimac</taxon>
    </lineage>
</organism>
<gene>
    <name evidence="1" type="primary">133</name>
    <name evidence="1" type="ORF">SEA_STARBOW_133</name>
</gene>
<evidence type="ECO:0008006" key="3">
    <source>
        <dbReference type="Google" id="ProtNLM"/>
    </source>
</evidence>
<accession>A0A345M808</accession>
<evidence type="ECO:0000313" key="1">
    <source>
        <dbReference type="EMBL" id="AXH66629.1"/>
    </source>
</evidence>
<dbReference type="Proteomes" id="UP000259040">
    <property type="component" value="Segment"/>
</dbReference>
<name>A0A345M808_9CAUD</name>
<proteinExistence type="predicted"/>
<reference evidence="1 2" key="1">
    <citation type="submission" date="2018-07" db="EMBL/GenBank/DDBJ databases">
        <authorList>
            <person name="Boyd E.M."/>
            <person name="Barkley D.B."/>
            <person name="Naeem H."/>
            <person name="Vanhorne R."/>
            <person name="Nayek S."/>
            <person name="Layton S.R."/>
            <person name="Hughes L.E."/>
            <person name="Garlena R.A."/>
            <person name="Russell D.A."/>
            <person name="Pope W.H."/>
            <person name="Jacobs-Sera D."/>
            <person name="Hatfull G.F."/>
        </authorList>
    </citation>
    <scope>NUCLEOTIDE SEQUENCE [LARGE SCALE GENOMIC DNA]</scope>
</reference>
<dbReference type="EMBL" id="MH576964">
    <property type="protein sequence ID" value="AXH66629.1"/>
    <property type="molecule type" value="Genomic_DNA"/>
</dbReference>
<evidence type="ECO:0000313" key="2">
    <source>
        <dbReference type="Proteomes" id="UP000259040"/>
    </source>
</evidence>